<evidence type="ECO:0000256" key="3">
    <source>
        <dbReference type="ARBA" id="ARBA00022777"/>
    </source>
</evidence>
<dbReference type="Pfam" id="PF00069">
    <property type="entry name" value="Pkinase"/>
    <property type="match status" value="1"/>
</dbReference>
<dbReference type="KEGG" id="tet:TTHERM_00191100"/>
<feature type="compositionally biased region" description="Acidic residues" evidence="7">
    <location>
        <begin position="360"/>
        <end position="370"/>
    </location>
</feature>
<dbReference type="InterPro" id="IPR045269">
    <property type="entry name" value="Atg1-like"/>
</dbReference>
<dbReference type="InterPro" id="IPR017441">
    <property type="entry name" value="Protein_kinase_ATP_BS"/>
</dbReference>
<feature type="coiled-coil region" evidence="6">
    <location>
        <begin position="450"/>
        <end position="477"/>
    </location>
</feature>
<dbReference type="OrthoDB" id="4062651at2759"/>
<sequence length="513" mass="59197">MQNQENQIKIIKSIGKGSYGEVFLCEDQLGHKIALKAIKRNLLDDKFINSYKTELNALKKLQSAQNKSTLNDICYQADIENANLVGLLSKRSMSFDQEMCFLKEQNSSVNCQDHQVNAKSNIIQFVKSIDNYPFQFNNKTYSCHALFIEYAKNGCLGSYLESPKLTFLPINILRRIAKQLFQGIQEMHSAHLVHRDIKEDNIVFGEGYTLKLIDLSFAGRNDDEVCGTQKYISPEILKKEVQMLNCSSSQSNSVQQEQKVQQKELKFQRFAKIDTFAAGVVLFRLATKIYPFGSASQFDYKYKYIVSKQYDQFWSNVKFIVSSVNENNPDTQFNHFLQNRIQEETLQDLDTSSNSYDSNSEAEDNQEENENQSSSSQSNQENQTESQSSYNRKKSNITNRSSKKLLSYIKSKRAVSQVNFFLTPNEQAFFQQLMSEQDLNSIALSNQEINESYQQNIKEQIEQLKDLIQNLLSYEIDSRYGIQEALNHPFFTQFPNSYASTKDLEQFFSVFNS</sequence>
<dbReference type="GeneID" id="7841598"/>
<dbReference type="eggNOG" id="KOG0599">
    <property type="taxonomic scope" value="Eukaryota"/>
</dbReference>
<dbReference type="InterPro" id="IPR000719">
    <property type="entry name" value="Prot_kinase_dom"/>
</dbReference>
<evidence type="ECO:0000256" key="4">
    <source>
        <dbReference type="ARBA" id="ARBA00022840"/>
    </source>
</evidence>
<organism evidence="9 10">
    <name type="scientific">Tetrahymena thermophila (strain SB210)</name>
    <dbReference type="NCBI Taxonomy" id="312017"/>
    <lineage>
        <taxon>Eukaryota</taxon>
        <taxon>Sar</taxon>
        <taxon>Alveolata</taxon>
        <taxon>Ciliophora</taxon>
        <taxon>Intramacronucleata</taxon>
        <taxon>Oligohymenophorea</taxon>
        <taxon>Hymenostomatida</taxon>
        <taxon>Tetrahymenina</taxon>
        <taxon>Tetrahymenidae</taxon>
        <taxon>Tetrahymena</taxon>
    </lineage>
</organism>
<dbReference type="EMBL" id="GG662693">
    <property type="protein sequence ID" value="EAR96442.2"/>
    <property type="molecule type" value="Genomic_DNA"/>
</dbReference>
<keyword evidence="6" id="KW-0175">Coiled coil</keyword>
<dbReference type="GO" id="GO:0004674">
    <property type="term" value="F:protein serine/threonine kinase activity"/>
    <property type="evidence" value="ECO:0007669"/>
    <property type="project" value="InterPro"/>
</dbReference>
<evidence type="ECO:0000256" key="6">
    <source>
        <dbReference type="SAM" id="Coils"/>
    </source>
</evidence>
<dbReference type="GO" id="GO:0000045">
    <property type="term" value="P:autophagosome assembly"/>
    <property type="evidence" value="ECO:0007669"/>
    <property type="project" value="TreeGrafter"/>
</dbReference>
<feature type="domain" description="Protein kinase" evidence="8">
    <location>
        <begin position="8"/>
        <end position="491"/>
    </location>
</feature>
<dbReference type="PROSITE" id="PS00107">
    <property type="entry name" value="PROTEIN_KINASE_ATP"/>
    <property type="match status" value="1"/>
</dbReference>
<accession>I7M1J1</accession>
<name>I7M1J1_TETTS</name>
<dbReference type="STRING" id="312017.I7M1J1"/>
<feature type="binding site" evidence="5">
    <location>
        <position position="36"/>
    </location>
    <ligand>
        <name>ATP</name>
        <dbReference type="ChEBI" id="CHEBI:30616"/>
    </ligand>
</feature>
<dbReference type="Proteomes" id="UP000009168">
    <property type="component" value="Unassembled WGS sequence"/>
</dbReference>
<feature type="compositionally biased region" description="Low complexity" evidence="7">
    <location>
        <begin position="371"/>
        <end position="389"/>
    </location>
</feature>
<keyword evidence="2 5" id="KW-0547">Nucleotide-binding</keyword>
<keyword evidence="4 5" id="KW-0067">ATP-binding</keyword>
<evidence type="ECO:0000256" key="5">
    <source>
        <dbReference type="PROSITE-ProRule" id="PRU10141"/>
    </source>
</evidence>
<dbReference type="AlphaFoldDB" id="I7M1J1"/>
<dbReference type="InParanoid" id="I7M1J1"/>
<evidence type="ECO:0000259" key="8">
    <source>
        <dbReference type="PROSITE" id="PS50011"/>
    </source>
</evidence>
<evidence type="ECO:0000313" key="9">
    <source>
        <dbReference type="EMBL" id="EAR96442.2"/>
    </source>
</evidence>
<dbReference type="GO" id="GO:0016020">
    <property type="term" value="C:membrane"/>
    <property type="evidence" value="ECO:0007669"/>
    <property type="project" value="TreeGrafter"/>
</dbReference>
<dbReference type="SUPFAM" id="SSF56112">
    <property type="entry name" value="Protein kinase-like (PK-like)"/>
    <property type="match status" value="1"/>
</dbReference>
<evidence type="ECO:0000256" key="7">
    <source>
        <dbReference type="SAM" id="MobiDB-lite"/>
    </source>
</evidence>
<dbReference type="GO" id="GO:0005829">
    <property type="term" value="C:cytosol"/>
    <property type="evidence" value="ECO:0007669"/>
    <property type="project" value="TreeGrafter"/>
</dbReference>
<dbReference type="GO" id="GO:0005776">
    <property type="term" value="C:autophagosome"/>
    <property type="evidence" value="ECO:0007669"/>
    <property type="project" value="TreeGrafter"/>
</dbReference>
<evidence type="ECO:0000256" key="2">
    <source>
        <dbReference type="ARBA" id="ARBA00022741"/>
    </source>
</evidence>
<dbReference type="GO" id="GO:0010506">
    <property type="term" value="P:regulation of autophagy"/>
    <property type="evidence" value="ECO:0007669"/>
    <property type="project" value="InterPro"/>
</dbReference>
<dbReference type="Gene3D" id="3.30.200.20">
    <property type="entry name" value="Phosphorylase Kinase, domain 1"/>
    <property type="match status" value="1"/>
</dbReference>
<feature type="region of interest" description="Disordered" evidence="7">
    <location>
        <begin position="349"/>
        <end position="396"/>
    </location>
</feature>
<evidence type="ECO:0000313" key="10">
    <source>
        <dbReference type="Proteomes" id="UP000009168"/>
    </source>
</evidence>
<dbReference type="GO" id="GO:0000407">
    <property type="term" value="C:phagophore assembly site"/>
    <property type="evidence" value="ECO:0007669"/>
    <property type="project" value="TreeGrafter"/>
</dbReference>
<keyword evidence="10" id="KW-1185">Reference proteome</keyword>
<dbReference type="PROSITE" id="PS00108">
    <property type="entry name" value="PROTEIN_KINASE_ST"/>
    <property type="match status" value="1"/>
</dbReference>
<keyword evidence="1" id="KW-0808">Transferase</keyword>
<reference evidence="10" key="1">
    <citation type="journal article" date="2006" name="PLoS Biol.">
        <title>Macronuclear genome sequence of the ciliate Tetrahymena thermophila, a model eukaryote.</title>
        <authorList>
            <person name="Eisen J.A."/>
            <person name="Coyne R.S."/>
            <person name="Wu M."/>
            <person name="Wu D."/>
            <person name="Thiagarajan M."/>
            <person name="Wortman J.R."/>
            <person name="Badger J.H."/>
            <person name="Ren Q."/>
            <person name="Amedeo P."/>
            <person name="Jones K.M."/>
            <person name="Tallon L.J."/>
            <person name="Delcher A.L."/>
            <person name="Salzberg S.L."/>
            <person name="Silva J.C."/>
            <person name="Haas B.J."/>
            <person name="Majoros W.H."/>
            <person name="Farzad M."/>
            <person name="Carlton J.M."/>
            <person name="Smith R.K. Jr."/>
            <person name="Garg J."/>
            <person name="Pearlman R.E."/>
            <person name="Karrer K.M."/>
            <person name="Sun L."/>
            <person name="Manning G."/>
            <person name="Elde N.C."/>
            <person name="Turkewitz A.P."/>
            <person name="Asai D.J."/>
            <person name="Wilkes D.E."/>
            <person name="Wang Y."/>
            <person name="Cai H."/>
            <person name="Collins K."/>
            <person name="Stewart B.A."/>
            <person name="Lee S.R."/>
            <person name="Wilamowska K."/>
            <person name="Weinberg Z."/>
            <person name="Ruzzo W.L."/>
            <person name="Wloga D."/>
            <person name="Gaertig J."/>
            <person name="Frankel J."/>
            <person name="Tsao C.-C."/>
            <person name="Gorovsky M.A."/>
            <person name="Keeling P.J."/>
            <person name="Waller R.F."/>
            <person name="Patron N.J."/>
            <person name="Cherry J.M."/>
            <person name="Stover N.A."/>
            <person name="Krieger C.J."/>
            <person name="del Toro C."/>
            <person name="Ryder H.F."/>
            <person name="Williamson S.C."/>
            <person name="Barbeau R.A."/>
            <person name="Hamilton E.P."/>
            <person name="Orias E."/>
        </authorList>
    </citation>
    <scope>NUCLEOTIDE SEQUENCE [LARGE SCALE GENOMIC DNA]</scope>
    <source>
        <strain evidence="10">SB210</strain>
    </source>
</reference>
<protein>
    <submittedName>
        <fullName evidence="9">Protein kinase</fullName>
    </submittedName>
</protein>
<evidence type="ECO:0000256" key="1">
    <source>
        <dbReference type="ARBA" id="ARBA00022679"/>
    </source>
</evidence>
<dbReference type="PANTHER" id="PTHR24348:SF22">
    <property type="entry name" value="NON-SPECIFIC SERINE_THREONINE PROTEIN KINASE"/>
    <property type="match status" value="1"/>
</dbReference>
<dbReference type="RefSeq" id="XP_001016687.2">
    <property type="nucleotide sequence ID" value="XM_001016687.3"/>
</dbReference>
<gene>
    <name evidence="9" type="ORF">TTHERM_00191100</name>
</gene>
<dbReference type="Gene3D" id="1.10.510.10">
    <property type="entry name" value="Transferase(Phosphotransferase) domain 1"/>
    <property type="match status" value="2"/>
</dbReference>
<proteinExistence type="predicted"/>
<dbReference type="GO" id="GO:0005524">
    <property type="term" value="F:ATP binding"/>
    <property type="evidence" value="ECO:0007669"/>
    <property type="project" value="UniProtKB-UniRule"/>
</dbReference>
<keyword evidence="3 9" id="KW-0418">Kinase</keyword>
<dbReference type="PROSITE" id="PS50011">
    <property type="entry name" value="PROTEIN_KINASE_DOM"/>
    <property type="match status" value="1"/>
</dbReference>
<dbReference type="InterPro" id="IPR008271">
    <property type="entry name" value="Ser/Thr_kinase_AS"/>
</dbReference>
<dbReference type="PANTHER" id="PTHR24348">
    <property type="entry name" value="SERINE/THREONINE-PROTEIN KINASE UNC-51-RELATED"/>
    <property type="match status" value="1"/>
</dbReference>
<dbReference type="SMART" id="SM00220">
    <property type="entry name" value="S_TKc"/>
    <property type="match status" value="1"/>
</dbReference>
<dbReference type="InterPro" id="IPR011009">
    <property type="entry name" value="Kinase-like_dom_sf"/>
</dbReference>